<reference evidence="2 3" key="1">
    <citation type="submission" date="2024-04" db="EMBL/GenBank/DDBJ databases">
        <title>Dissimilatory iodate-reducing microorganisms contribute to the enrichment of iodine in groundwater.</title>
        <authorList>
            <person name="Jiang Z."/>
        </authorList>
    </citation>
    <scope>NUCLEOTIDE SEQUENCE [LARGE SCALE GENOMIC DNA]</scope>
    <source>
        <strain evidence="2 3">NCP973</strain>
    </source>
</reference>
<dbReference type="InterPro" id="IPR041698">
    <property type="entry name" value="Methyltransf_25"/>
</dbReference>
<evidence type="ECO:0000313" key="3">
    <source>
        <dbReference type="Proteomes" id="UP001479520"/>
    </source>
</evidence>
<organism evidence="2 3">
    <name type="scientific">Azonexus hydrophilus</name>
    <dbReference type="NCBI Taxonomy" id="418702"/>
    <lineage>
        <taxon>Bacteria</taxon>
        <taxon>Pseudomonadati</taxon>
        <taxon>Pseudomonadota</taxon>
        <taxon>Betaproteobacteria</taxon>
        <taxon>Rhodocyclales</taxon>
        <taxon>Azonexaceae</taxon>
        <taxon>Azonexus</taxon>
    </lineage>
</organism>
<keyword evidence="2" id="KW-0808">Transferase</keyword>
<evidence type="ECO:0000259" key="1">
    <source>
        <dbReference type="Pfam" id="PF13649"/>
    </source>
</evidence>
<dbReference type="EMBL" id="CP151406">
    <property type="protein sequence ID" value="WZJ20493.1"/>
    <property type="molecule type" value="Genomic_DNA"/>
</dbReference>
<accession>A0ABZ2XDN7</accession>
<gene>
    <name evidence="2" type="ORF">AADV58_11060</name>
</gene>
<keyword evidence="2" id="KW-0489">Methyltransferase</keyword>
<dbReference type="Pfam" id="PF13649">
    <property type="entry name" value="Methyltransf_25"/>
    <property type="match status" value="1"/>
</dbReference>
<dbReference type="EC" id="2.1.-.-" evidence="2"/>
<dbReference type="InterPro" id="IPR029063">
    <property type="entry name" value="SAM-dependent_MTases_sf"/>
</dbReference>
<dbReference type="GO" id="GO:0008168">
    <property type="term" value="F:methyltransferase activity"/>
    <property type="evidence" value="ECO:0007669"/>
    <property type="project" value="UniProtKB-KW"/>
</dbReference>
<sequence length="229" mass="24309">MSGRSVAEFIAYWEDEGQTYARHGDYDWMAGLVPGARVLEIGCGVGFATQALVARGLAVLAIDTLPECLALTRQRVGDAATLLQADVEALDAAQRAAIEAFAPDCVVCWLMGAPAEVTGASASDGGQAVAAYRERLHRAVAGLAASLPGVRALHIVDRTAIPWQAKDIGRDTLVRYHLERTFSGLPFSANRNNAIYRKLGGNVAQLAKPHPALKHVVPTLASLLAIRST</sequence>
<dbReference type="SUPFAM" id="SSF53335">
    <property type="entry name" value="S-adenosyl-L-methionine-dependent methyltransferases"/>
    <property type="match status" value="1"/>
</dbReference>
<dbReference type="Proteomes" id="UP001479520">
    <property type="component" value="Chromosome"/>
</dbReference>
<dbReference type="RefSeq" id="WP_028995453.1">
    <property type="nucleotide sequence ID" value="NZ_CALFBA010000115.1"/>
</dbReference>
<keyword evidence="3" id="KW-1185">Reference proteome</keyword>
<name>A0ABZ2XDN7_9RHOO</name>
<feature type="domain" description="Methyltransferase" evidence="1">
    <location>
        <begin position="38"/>
        <end position="95"/>
    </location>
</feature>
<protein>
    <submittedName>
        <fullName evidence="2">Class I SAM-dependent methyltransferase</fullName>
        <ecNumber evidence="2">2.1.-.-</ecNumber>
    </submittedName>
</protein>
<proteinExistence type="predicted"/>
<dbReference type="GO" id="GO:0032259">
    <property type="term" value="P:methylation"/>
    <property type="evidence" value="ECO:0007669"/>
    <property type="project" value="UniProtKB-KW"/>
</dbReference>
<dbReference type="Gene3D" id="3.40.50.150">
    <property type="entry name" value="Vaccinia Virus protein VP39"/>
    <property type="match status" value="1"/>
</dbReference>
<evidence type="ECO:0000313" key="2">
    <source>
        <dbReference type="EMBL" id="WZJ20493.1"/>
    </source>
</evidence>